<evidence type="ECO:0000313" key="1">
    <source>
        <dbReference type="EMBL" id="CAA7040453.1"/>
    </source>
</evidence>
<evidence type="ECO:0000313" key="2">
    <source>
        <dbReference type="Proteomes" id="UP000467841"/>
    </source>
</evidence>
<dbReference type="OrthoDB" id="10660420at2759"/>
<gene>
    <name evidence="1" type="ORF">MERR_LOCUS27688</name>
</gene>
<comment type="caution">
    <text evidence="1">The sequence shown here is derived from an EMBL/GenBank/DDBJ whole genome shotgun (WGS) entry which is preliminary data.</text>
</comment>
<organism evidence="1 2">
    <name type="scientific">Microthlaspi erraticum</name>
    <dbReference type="NCBI Taxonomy" id="1685480"/>
    <lineage>
        <taxon>Eukaryota</taxon>
        <taxon>Viridiplantae</taxon>
        <taxon>Streptophyta</taxon>
        <taxon>Embryophyta</taxon>
        <taxon>Tracheophyta</taxon>
        <taxon>Spermatophyta</taxon>
        <taxon>Magnoliopsida</taxon>
        <taxon>eudicotyledons</taxon>
        <taxon>Gunneridae</taxon>
        <taxon>Pentapetalae</taxon>
        <taxon>rosids</taxon>
        <taxon>malvids</taxon>
        <taxon>Brassicales</taxon>
        <taxon>Brassicaceae</taxon>
        <taxon>Coluteocarpeae</taxon>
        <taxon>Microthlaspi</taxon>
    </lineage>
</organism>
<dbReference type="EMBL" id="CACVBM020001229">
    <property type="protein sequence ID" value="CAA7040453.1"/>
    <property type="molecule type" value="Genomic_DNA"/>
</dbReference>
<name>A0A6D2JKH7_9BRAS</name>
<protein>
    <submittedName>
        <fullName evidence="1">Uncharacterized protein</fullName>
    </submittedName>
</protein>
<proteinExistence type="predicted"/>
<accession>A0A6D2JKH7</accession>
<reference evidence="1" key="1">
    <citation type="submission" date="2020-01" db="EMBL/GenBank/DDBJ databases">
        <authorList>
            <person name="Mishra B."/>
        </authorList>
    </citation>
    <scope>NUCLEOTIDE SEQUENCE [LARGE SCALE GENOMIC DNA]</scope>
</reference>
<dbReference type="Proteomes" id="UP000467841">
    <property type="component" value="Unassembled WGS sequence"/>
</dbReference>
<sequence length="268" mass="29778">MTSTPNCDCFVVDLPDDLLSKIIEISGRESYACLASFVRAGNRSKKLVYFNNVLRACSLCPLFFYSARGEPKKASEIFQMFIKLSGVSLEDPEAQQYGDEIVRNIFRCEPHIYPRIEPESISYPDDDVMKLPSCAFEHVFQHECSKCYMYRLAFCLCPPKGECASVMVLTPFGTIHLWTTSECASVMVLTPSGTGYSPADRFPFFAGLLGGRFNFGFMVSGRSRIVAAAIACRHGAGDLQSGVLRMQKLPRNSTHQLAQPAVLQIPPK</sequence>
<dbReference type="AlphaFoldDB" id="A0A6D2JKH7"/>
<keyword evidence="2" id="KW-1185">Reference proteome</keyword>